<dbReference type="SUPFAM" id="SSF90123">
    <property type="entry name" value="ABC transporter transmembrane region"/>
    <property type="match status" value="1"/>
</dbReference>
<evidence type="ECO:0000256" key="1">
    <source>
        <dbReference type="ARBA" id="ARBA00004651"/>
    </source>
</evidence>
<feature type="domain" description="ABC transporter" evidence="8">
    <location>
        <begin position="350"/>
        <end position="584"/>
    </location>
</feature>
<dbReference type="GO" id="GO:0005524">
    <property type="term" value="F:ATP binding"/>
    <property type="evidence" value="ECO:0007669"/>
    <property type="project" value="UniProtKB-KW"/>
</dbReference>
<dbReference type="Pfam" id="PF00005">
    <property type="entry name" value="ABC_tran"/>
    <property type="match status" value="1"/>
</dbReference>
<evidence type="ECO:0000256" key="2">
    <source>
        <dbReference type="ARBA" id="ARBA00022692"/>
    </source>
</evidence>
<keyword evidence="4 10" id="KW-0067">ATP-binding</keyword>
<dbReference type="CDD" id="cd07346">
    <property type="entry name" value="ABC_6TM_exporters"/>
    <property type="match status" value="1"/>
</dbReference>
<dbReference type="InterPro" id="IPR003439">
    <property type="entry name" value="ABC_transporter-like_ATP-bd"/>
</dbReference>
<evidence type="ECO:0000259" key="9">
    <source>
        <dbReference type="PROSITE" id="PS50929"/>
    </source>
</evidence>
<keyword evidence="2 7" id="KW-0812">Transmembrane</keyword>
<evidence type="ECO:0000313" key="11">
    <source>
        <dbReference type="Proteomes" id="UP000608420"/>
    </source>
</evidence>
<dbReference type="Pfam" id="PF00664">
    <property type="entry name" value="ABC_membrane"/>
    <property type="match status" value="1"/>
</dbReference>
<evidence type="ECO:0000256" key="7">
    <source>
        <dbReference type="SAM" id="Phobius"/>
    </source>
</evidence>
<dbReference type="PANTHER" id="PTHR43394:SF1">
    <property type="entry name" value="ATP-BINDING CASSETTE SUB-FAMILY B MEMBER 10, MITOCHONDRIAL"/>
    <property type="match status" value="1"/>
</dbReference>
<keyword evidence="11" id="KW-1185">Reference proteome</keyword>
<feature type="transmembrane region" description="Helical" evidence="7">
    <location>
        <begin position="33"/>
        <end position="50"/>
    </location>
</feature>
<dbReference type="InterPro" id="IPR011527">
    <property type="entry name" value="ABC1_TM_dom"/>
</dbReference>
<dbReference type="Proteomes" id="UP000608420">
    <property type="component" value="Unassembled WGS sequence"/>
</dbReference>
<dbReference type="RefSeq" id="WP_120460079.1">
    <property type="nucleotide sequence ID" value="NZ_BMIW01000050.1"/>
</dbReference>
<evidence type="ECO:0000313" key="10">
    <source>
        <dbReference type="EMBL" id="GGG17891.1"/>
    </source>
</evidence>
<feature type="domain" description="ABC transmembrane type-1" evidence="9">
    <location>
        <begin position="35"/>
        <end position="313"/>
    </location>
</feature>
<dbReference type="SMART" id="SM00382">
    <property type="entry name" value="AAA"/>
    <property type="match status" value="1"/>
</dbReference>
<keyword evidence="3" id="KW-0547">Nucleotide-binding</keyword>
<comment type="caution">
    <text evidence="10">The sequence shown here is derived from an EMBL/GenBank/DDBJ whole genome shotgun (WGS) entry which is preliminary data.</text>
</comment>
<dbReference type="SUPFAM" id="SSF52540">
    <property type="entry name" value="P-loop containing nucleoside triphosphate hydrolases"/>
    <property type="match status" value="1"/>
</dbReference>
<dbReference type="InterPro" id="IPR003593">
    <property type="entry name" value="AAA+_ATPase"/>
</dbReference>
<feature type="transmembrane region" description="Helical" evidence="7">
    <location>
        <begin position="157"/>
        <end position="187"/>
    </location>
</feature>
<evidence type="ECO:0000259" key="8">
    <source>
        <dbReference type="PROSITE" id="PS50893"/>
    </source>
</evidence>
<dbReference type="EMBL" id="BMIW01000050">
    <property type="protein sequence ID" value="GGG17891.1"/>
    <property type="molecule type" value="Genomic_DNA"/>
</dbReference>
<comment type="subcellular location">
    <subcellularLocation>
        <location evidence="1">Cell membrane</location>
        <topology evidence="1">Multi-pass membrane protein</topology>
    </subcellularLocation>
</comment>
<reference evidence="11" key="1">
    <citation type="journal article" date="2019" name="Int. J. Syst. Evol. Microbiol.">
        <title>The Global Catalogue of Microorganisms (GCM) 10K type strain sequencing project: providing services to taxonomists for standard genome sequencing and annotation.</title>
        <authorList>
            <consortium name="The Broad Institute Genomics Platform"/>
            <consortium name="The Broad Institute Genome Sequencing Center for Infectious Disease"/>
            <person name="Wu L."/>
            <person name="Ma J."/>
        </authorList>
    </citation>
    <scope>NUCLEOTIDE SEQUENCE [LARGE SCALE GENOMIC DNA]</scope>
    <source>
        <strain evidence="11">CGMCC 1.15420</strain>
    </source>
</reference>
<feature type="transmembrane region" description="Helical" evidence="7">
    <location>
        <begin position="293"/>
        <end position="312"/>
    </location>
</feature>
<keyword evidence="5 7" id="KW-1133">Transmembrane helix</keyword>
<evidence type="ECO:0000256" key="6">
    <source>
        <dbReference type="ARBA" id="ARBA00023136"/>
    </source>
</evidence>
<accession>A0ABQ1W7L6</accession>
<evidence type="ECO:0000256" key="3">
    <source>
        <dbReference type="ARBA" id="ARBA00022741"/>
    </source>
</evidence>
<dbReference type="InterPro" id="IPR017871">
    <property type="entry name" value="ABC_transporter-like_CS"/>
</dbReference>
<evidence type="ECO:0000256" key="4">
    <source>
        <dbReference type="ARBA" id="ARBA00022840"/>
    </source>
</evidence>
<dbReference type="PROSITE" id="PS50929">
    <property type="entry name" value="ABC_TM1F"/>
    <property type="match status" value="1"/>
</dbReference>
<keyword evidence="6 7" id="KW-0472">Membrane</keyword>
<dbReference type="Gene3D" id="3.40.50.300">
    <property type="entry name" value="P-loop containing nucleotide triphosphate hydrolases"/>
    <property type="match status" value="1"/>
</dbReference>
<name>A0ABQ1W7L6_9BACL</name>
<dbReference type="PROSITE" id="PS50893">
    <property type="entry name" value="ABC_TRANSPORTER_2"/>
    <property type="match status" value="1"/>
</dbReference>
<dbReference type="PANTHER" id="PTHR43394">
    <property type="entry name" value="ATP-DEPENDENT PERMEASE MDL1, MITOCHONDRIAL"/>
    <property type="match status" value="1"/>
</dbReference>
<feature type="transmembrane region" description="Helical" evidence="7">
    <location>
        <begin position="263"/>
        <end position="281"/>
    </location>
</feature>
<organism evidence="10 11">
    <name type="scientific">Paenibacillus aceti</name>
    <dbReference type="NCBI Taxonomy" id="1820010"/>
    <lineage>
        <taxon>Bacteria</taxon>
        <taxon>Bacillati</taxon>
        <taxon>Bacillota</taxon>
        <taxon>Bacilli</taxon>
        <taxon>Bacillales</taxon>
        <taxon>Paenibacillaceae</taxon>
        <taxon>Paenibacillus</taxon>
    </lineage>
</organism>
<dbReference type="Gene3D" id="1.20.1560.10">
    <property type="entry name" value="ABC transporter type 1, transmembrane domain"/>
    <property type="match status" value="1"/>
</dbReference>
<dbReference type="InterPro" id="IPR036640">
    <property type="entry name" value="ABC1_TM_sf"/>
</dbReference>
<sequence>MNLFTSIFKTNKFGYLSVYKWIFSYLKPYRNQVGLFLSLGIAVTLFEMIIPKGVQYIIDVIIPQQDFRRLIYFVAFMLVLVLLITGITVWKNSVQRSIQEYAAKDIQWDVFRKSRELGFAYFERTTIGETLSMVGQEVESVQKMYRLLIPELVKQGLIMSVVICIILTIHLELSLLLLPCLLIYYVLSPKFERRAAYYTKLWPIKRKLVLQKAHETLNALTEIRIFGRQLWAMERFVNVIDEFLFVWKYSMLFNLLRNSFRQFTVYTGIIAVFLYGLFLVNHQEITVGGFSAFLFYYFILINSVAQFLTVMMEQRLLIQNASQLYSFMNLEPEVKETSNPCVLGKVKKEILFEEVSFRYPSRPELLSGLNLRIEANRKTALVGTSGGGKSTIIKLLCRFYEVTGGRITLDGIPIKQLSLKGLREEIGIVHQENFIFGGSVMENIAFGRGDATREEIIQAAKSAECHDFIMELEHGYDTIVGERGLVLSGGQKQRIALARLFLKNPSVIILDEATSALDNLTEKKIQKAICKLAENRTVITIAHRLTTIKDYDKIIVLHKGRVVEEGTYDELVKSRGFFYSLLLSGEYDHV</sequence>
<protein>
    <submittedName>
        <fullName evidence="10">ABC transporter ATP-binding protein YknV</fullName>
    </submittedName>
</protein>
<dbReference type="InterPro" id="IPR027417">
    <property type="entry name" value="P-loop_NTPase"/>
</dbReference>
<dbReference type="PROSITE" id="PS00211">
    <property type="entry name" value="ABC_TRANSPORTER_1"/>
    <property type="match status" value="1"/>
</dbReference>
<evidence type="ECO:0000256" key="5">
    <source>
        <dbReference type="ARBA" id="ARBA00022989"/>
    </source>
</evidence>
<proteinExistence type="predicted"/>
<dbReference type="InterPro" id="IPR039421">
    <property type="entry name" value="Type_1_exporter"/>
</dbReference>
<gene>
    <name evidence="10" type="primary">yknV</name>
    <name evidence="10" type="ORF">GCM10010913_45000</name>
</gene>
<feature type="transmembrane region" description="Helical" evidence="7">
    <location>
        <begin position="70"/>
        <end position="90"/>
    </location>
</feature>